<feature type="domain" description="Glycosyl transferase family 1" evidence="1">
    <location>
        <begin position="205"/>
        <end position="336"/>
    </location>
</feature>
<name>A0A8J7LT04_9RHOB</name>
<dbReference type="PANTHER" id="PTHR45947">
    <property type="entry name" value="SULFOQUINOVOSYL TRANSFERASE SQD2"/>
    <property type="match status" value="1"/>
</dbReference>
<organism evidence="2 3">
    <name type="scientific">Sedimentitalea arenosa</name>
    <dbReference type="NCBI Taxonomy" id="2798803"/>
    <lineage>
        <taxon>Bacteria</taxon>
        <taxon>Pseudomonadati</taxon>
        <taxon>Pseudomonadota</taxon>
        <taxon>Alphaproteobacteria</taxon>
        <taxon>Rhodobacterales</taxon>
        <taxon>Paracoccaceae</taxon>
        <taxon>Sedimentitalea</taxon>
    </lineage>
</organism>
<dbReference type="RefSeq" id="WP_199025454.1">
    <property type="nucleotide sequence ID" value="NZ_JAELVR010000009.1"/>
</dbReference>
<dbReference type="InterPro" id="IPR050194">
    <property type="entry name" value="Glycosyltransferase_grp1"/>
</dbReference>
<dbReference type="PANTHER" id="PTHR45947:SF3">
    <property type="entry name" value="SULFOQUINOVOSYL TRANSFERASE SQD2"/>
    <property type="match status" value="1"/>
</dbReference>
<dbReference type="EMBL" id="JAELVR010000009">
    <property type="protein sequence ID" value="MBJ6372579.1"/>
    <property type="molecule type" value="Genomic_DNA"/>
</dbReference>
<dbReference type="Pfam" id="PF00534">
    <property type="entry name" value="Glycos_transf_1"/>
    <property type="match status" value="1"/>
</dbReference>
<dbReference type="Gene3D" id="3.40.50.2000">
    <property type="entry name" value="Glycogen Phosphorylase B"/>
    <property type="match status" value="2"/>
</dbReference>
<dbReference type="Proteomes" id="UP000619079">
    <property type="component" value="Unassembled WGS sequence"/>
</dbReference>
<evidence type="ECO:0000313" key="3">
    <source>
        <dbReference type="Proteomes" id="UP000619079"/>
    </source>
</evidence>
<proteinExistence type="predicted"/>
<evidence type="ECO:0000313" key="2">
    <source>
        <dbReference type="EMBL" id="MBJ6372579.1"/>
    </source>
</evidence>
<protein>
    <submittedName>
        <fullName evidence="2">Glycosyltransferase family 4 protein</fullName>
    </submittedName>
</protein>
<dbReference type="InterPro" id="IPR001296">
    <property type="entry name" value="Glyco_trans_1"/>
</dbReference>
<dbReference type="SUPFAM" id="SSF53756">
    <property type="entry name" value="UDP-Glycosyltransferase/glycogen phosphorylase"/>
    <property type="match status" value="1"/>
</dbReference>
<accession>A0A8J7LT04</accession>
<dbReference type="AlphaFoldDB" id="A0A8J7LT04"/>
<comment type="caution">
    <text evidence="2">The sequence shown here is derived from an EMBL/GenBank/DDBJ whole genome shotgun (WGS) entry which is preliminary data.</text>
</comment>
<dbReference type="CDD" id="cd03801">
    <property type="entry name" value="GT4_PimA-like"/>
    <property type="match status" value="1"/>
</dbReference>
<keyword evidence="3" id="KW-1185">Reference proteome</keyword>
<reference evidence="2" key="1">
    <citation type="submission" date="2020-12" db="EMBL/GenBank/DDBJ databases">
        <title>Sedimentitalea sp. nov., isolated from sand in Incheon.</title>
        <authorList>
            <person name="Kim W."/>
        </authorList>
    </citation>
    <scope>NUCLEOTIDE SEQUENCE</scope>
    <source>
        <strain evidence="2">CAU 1593</strain>
    </source>
</reference>
<dbReference type="GO" id="GO:0016758">
    <property type="term" value="F:hexosyltransferase activity"/>
    <property type="evidence" value="ECO:0007669"/>
    <property type="project" value="TreeGrafter"/>
</dbReference>
<gene>
    <name evidence="2" type="ORF">JF290_13675</name>
</gene>
<evidence type="ECO:0000259" key="1">
    <source>
        <dbReference type="Pfam" id="PF00534"/>
    </source>
</evidence>
<sequence length="362" mass="38736">MARVAFYAPMKAPTHPVPSGDRTFARALMAAIATGEISVDLVSEVQLRDGRGDPAVQRELRSRAVAEADRLCAELRARPPMLWVTYHNYYKAPDLIGPVVCKRLGLPYVQIESSRARRRLAGPWADFAAAAEAATDAADLVFYLTAHDLSTLKRDKPADQLLVNLPPFLPRTDLPSSANCATPGRAVLAAGMMRAGDKLASYKLIAETLGQLSNPEWRLDIAGDGPMRGEVEALMRPLGPRVRFLGALGAEDLARAYNAAALFFWPGVNEGFGMVYLEAQASGLPVVAQDRPGVRDVLAPGNYPAPADGPGALAGRIDALLADPAMRHDLGQAGRDRIAAHHLIGPARSTFWRAVAPLLAGA</sequence>